<dbReference type="STRING" id="6239.D1081.5.1"/>
<dbReference type="AGR" id="WB:WBGene00008383"/>
<dbReference type="AlphaFoldDB" id="Q18958"/>
<dbReference type="Bgee" id="WBGene00008383">
    <property type="expression patterns" value="Expressed in material anatomical entity and 2 other cell types or tissues"/>
</dbReference>
<dbReference type="GeneID" id="183929"/>
<dbReference type="RefSeq" id="NP_492299.1">
    <property type="nucleotide sequence ID" value="NM_059898.1"/>
</dbReference>
<evidence type="ECO:0000313" key="2">
    <source>
        <dbReference type="Proteomes" id="UP000001940"/>
    </source>
</evidence>
<dbReference type="WormBase" id="D1081.5">
    <property type="protein sequence ID" value="CE05537"/>
    <property type="gene ID" value="WBGene00008383"/>
</dbReference>
<protein>
    <submittedName>
        <fullName evidence="1">CARMIL_C domain-containing protein</fullName>
    </submittedName>
</protein>
<dbReference type="CTD" id="183929"/>
<dbReference type="OrthoDB" id="5806483at2759"/>
<dbReference type="EMBL" id="BX284601">
    <property type="protein sequence ID" value="CAB00026.1"/>
    <property type="molecule type" value="Genomic_DNA"/>
</dbReference>
<dbReference type="KEGG" id="cel:CELE_D1081.5"/>
<dbReference type="FunCoup" id="Q18958">
    <property type="interactions" value="811"/>
</dbReference>
<keyword evidence="2" id="KW-1185">Reference proteome</keyword>
<proteinExistence type="predicted"/>
<dbReference type="PIR" id="T20316">
    <property type="entry name" value="T20316"/>
</dbReference>
<accession>Q18958</accession>
<dbReference type="Proteomes" id="UP000001940">
    <property type="component" value="Chromosome I"/>
</dbReference>
<name>Q18958_CAEEL</name>
<reference evidence="1 2" key="1">
    <citation type="journal article" date="1998" name="Science">
        <title>Genome sequence of the nematode C. elegans: a platform for investigating biology.</title>
        <authorList>
            <consortium name="The C. elegans sequencing consortium"/>
            <person name="Sulson J.E."/>
            <person name="Waterston R."/>
        </authorList>
    </citation>
    <scope>NUCLEOTIDE SEQUENCE [LARGE SCALE GENOMIC DNA]</scope>
    <source>
        <strain evidence="1 2">Bristol N2</strain>
    </source>
</reference>
<dbReference type="UCSC" id="D1081.5">
    <property type="organism name" value="c. elegans"/>
</dbReference>
<sequence>MSQEQVEMIYAKTIEQILEMTGNATANFLPVLGVKSIEMAIGQMEEYLEMLKNLRVDYEKEPNLQSCMSPRLNDSMLIHRNRLARTSKSRLALYRTSPEIARFSRGSPDDIENENLSMSKIRSITEETSILDPTLCMDETTHQRGFLADVSDMNGTVRSRMPSFNFNHISPVPAEKTRRHSVLNVTTDFDVDLSSLCEPSQIEENSGQILFQNVLESALRTPNANNNTILLTDSEVTPVNISNLWNVKLRPGSNRKIDNGIRKEIQRQLACDSQL</sequence>
<evidence type="ECO:0000313" key="3">
    <source>
        <dbReference type="WormBase" id="D1081.5"/>
    </source>
</evidence>
<dbReference type="OMA" id="MLIHRNR"/>
<dbReference type="eggNOG" id="ENOG502TGWE">
    <property type="taxonomic scope" value="Eukaryota"/>
</dbReference>
<evidence type="ECO:0000313" key="1">
    <source>
        <dbReference type="EMBL" id="CAB00026.1"/>
    </source>
</evidence>
<dbReference type="InParanoid" id="Q18958"/>
<dbReference type="HOGENOM" id="CLU_084573_0_0_1"/>
<gene>
    <name evidence="1" type="ORF">CELE_D1081.5</name>
    <name evidence="1 3" type="ORF">D1081.5</name>
</gene>
<dbReference type="PaxDb" id="6239-D1081.5"/>
<organism evidence="1 2">
    <name type="scientific">Caenorhabditis elegans</name>
    <dbReference type="NCBI Taxonomy" id="6239"/>
    <lineage>
        <taxon>Eukaryota</taxon>
        <taxon>Metazoa</taxon>
        <taxon>Ecdysozoa</taxon>
        <taxon>Nematoda</taxon>
        <taxon>Chromadorea</taxon>
        <taxon>Rhabditida</taxon>
        <taxon>Rhabditina</taxon>
        <taxon>Rhabditomorpha</taxon>
        <taxon>Rhabditoidea</taxon>
        <taxon>Rhabditidae</taxon>
        <taxon>Peloderinae</taxon>
        <taxon>Caenorhabditis</taxon>
    </lineage>
</organism>